<dbReference type="Pfam" id="PF13417">
    <property type="entry name" value="GST_N_3"/>
    <property type="match status" value="1"/>
</dbReference>
<dbReference type="OrthoDB" id="202840at2759"/>
<evidence type="ECO:0000313" key="3">
    <source>
        <dbReference type="Proteomes" id="UP000310158"/>
    </source>
</evidence>
<sequence length="241" mass="26636">MATQAAQLTFYTAKVCPFAQRVELAFAEAGADVNKYFIDLQAKPDWYASKVNPASKVPAVTYGGPAVPADQPSSESTKIVESLVLLEFVADLYPNAHLLPSDPVERSKVRYFIDTVSNKAVPGFFSMVMKAEGPEALYKGLEEVQALLPPKGYAVGEWSIADAAITPFLGRTDLLLKNDIGRYPVGEGPKVHEQIFQGERFARLQQYFNDVTGRESWKKTFFPDEIAERMGKLLARPSPKV</sequence>
<comment type="caution">
    <text evidence="2">The sequence shown here is derived from an EMBL/GenBank/DDBJ whole genome shotgun (WGS) entry which is preliminary data.</text>
</comment>
<dbReference type="EMBL" id="SGPL01000024">
    <property type="protein sequence ID" value="THH20325.1"/>
    <property type="molecule type" value="Genomic_DNA"/>
</dbReference>
<dbReference type="SUPFAM" id="SSF47616">
    <property type="entry name" value="GST C-terminal domain-like"/>
    <property type="match status" value="1"/>
</dbReference>
<dbReference type="InterPro" id="IPR005442">
    <property type="entry name" value="GST_omega"/>
</dbReference>
<dbReference type="InterPro" id="IPR036282">
    <property type="entry name" value="Glutathione-S-Trfase_C_sf"/>
</dbReference>
<dbReference type="SFLD" id="SFLDS00019">
    <property type="entry name" value="Glutathione_Transferase_(cytos"/>
    <property type="match status" value="1"/>
</dbReference>
<gene>
    <name evidence="2" type="ORF">EW146_g1005</name>
</gene>
<organism evidence="2 3">
    <name type="scientific">Bondarzewia mesenterica</name>
    <dbReference type="NCBI Taxonomy" id="1095465"/>
    <lineage>
        <taxon>Eukaryota</taxon>
        <taxon>Fungi</taxon>
        <taxon>Dikarya</taxon>
        <taxon>Basidiomycota</taxon>
        <taxon>Agaricomycotina</taxon>
        <taxon>Agaricomycetes</taxon>
        <taxon>Russulales</taxon>
        <taxon>Bondarzewiaceae</taxon>
        <taxon>Bondarzewia</taxon>
    </lineage>
</organism>
<dbReference type="PRINTS" id="PR01625">
    <property type="entry name" value="GSTRNSFRASEO"/>
</dbReference>
<dbReference type="GO" id="GO:0005737">
    <property type="term" value="C:cytoplasm"/>
    <property type="evidence" value="ECO:0007669"/>
    <property type="project" value="InterPro"/>
</dbReference>
<evidence type="ECO:0000259" key="1">
    <source>
        <dbReference type="PROSITE" id="PS50404"/>
    </source>
</evidence>
<dbReference type="GO" id="GO:0098754">
    <property type="term" value="P:detoxification"/>
    <property type="evidence" value="ECO:0007669"/>
    <property type="project" value="UniProtKB-ARBA"/>
</dbReference>
<dbReference type="CDD" id="cd00570">
    <property type="entry name" value="GST_N_family"/>
    <property type="match status" value="1"/>
</dbReference>
<protein>
    <recommendedName>
        <fullName evidence="1">GST N-terminal domain-containing protein</fullName>
    </recommendedName>
</protein>
<dbReference type="GO" id="GO:0004364">
    <property type="term" value="F:glutathione transferase activity"/>
    <property type="evidence" value="ECO:0007669"/>
    <property type="project" value="InterPro"/>
</dbReference>
<dbReference type="Proteomes" id="UP000310158">
    <property type="component" value="Unassembled WGS sequence"/>
</dbReference>
<reference evidence="2 3" key="1">
    <citation type="submission" date="2019-02" db="EMBL/GenBank/DDBJ databases">
        <title>Genome sequencing of the rare red list fungi Bondarzewia mesenterica.</title>
        <authorList>
            <person name="Buettner E."/>
            <person name="Kellner H."/>
        </authorList>
    </citation>
    <scope>NUCLEOTIDE SEQUENCE [LARGE SCALE GENOMIC DNA]</scope>
    <source>
        <strain evidence="2 3">DSM 108281</strain>
    </source>
</reference>
<dbReference type="PANTHER" id="PTHR43968">
    <property type="match status" value="1"/>
</dbReference>
<dbReference type="Gene3D" id="1.20.1050.10">
    <property type="match status" value="1"/>
</dbReference>
<dbReference type="InterPro" id="IPR040079">
    <property type="entry name" value="Glutathione_S-Trfase"/>
</dbReference>
<keyword evidence="3" id="KW-1185">Reference proteome</keyword>
<feature type="domain" description="GST N-terminal" evidence="1">
    <location>
        <begin position="6"/>
        <end position="97"/>
    </location>
</feature>
<name>A0A4S4M5M9_9AGAM</name>
<dbReference type="AlphaFoldDB" id="A0A4S4M5M9"/>
<dbReference type="Gene3D" id="3.40.30.10">
    <property type="entry name" value="Glutaredoxin"/>
    <property type="match status" value="1"/>
</dbReference>
<accession>A0A4S4M5M9</accession>
<proteinExistence type="predicted"/>
<dbReference type="SFLD" id="SFLDG00358">
    <property type="entry name" value="Main_(cytGST)"/>
    <property type="match status" value="1"/>
</dbReference>
<dbReference type="PANTHER" id="PTHR43968:SF6">
    <property type="entry name" value="GLUTATHIONE S-TRANSFERASE OMEGA"/>
    <property type="match status" value="1"/>
</dbReference>
<dbReference type="InterPro" id="IPR036249">
    <property type="entry name" value="Thioredoxin-like_sf"/>
</dbReference>
<dbReference type="PROSITE" id="PS50404">
    <property type="entry name" value="GST_NTER"/>
    <property type="match status" value="1"/>
</dbReference>
<dbReference type="InterPro" id="IPR004045">
    <property type="entry name" value="Glutathione_S-Trfase_N"/>
</dbReference>
<dbReference type="InterPro" id="IPR050983">
    <property type="entry name" value="GST_Omega/HSP26"/>
</dbReference>
<dbReference type="SUPFAM" id="SSF52833">
    <property type="entry name" value="Thioredoxin-like"/>
    <property type="match status" value="1"/>
</dbReference>
<evidence type="ECO:0000313" key="2">
    <source>
        <dbReference type="EMBL" id="THH20325.1"/>
    </source>
</evidence>